<evidence type="ECO:0000313" key="1">
    <source>
        <dbReference type="EMBL" id="GAA5202114.1"/>
    </source>
</evidence>
<sequence>MVFSTKDWTKMFPKEDDDTWGPRCRLVRTFTDLRNQTAHGRVQVAGIGRLYNRINETWRDNESMQLSALTKGRIEQLLDGGGLPPTWDEARTLYKTLHRIATEESGVEAQTLPAIDDEKLRTIVETTHVLPPYKRMAASHFASKILQWGQEHAIQYVQRQLEDRELWLKDNGYFRYNSTEIKKTKEELQKHEKQPDLVIQGALAITHNDPTPPLYYQDVFDHKMVNELREYQEQKIMRLDGHSISVKIDYLETGIRLTYSISGNDYVKGFVAIEVSSLGSVAVYFRWIPIRDDEQFRTALRVGWGLVGAAQLCLHTHAIFGASGDANAYFMLPKYASGNIQSLPFSKPGLYSYPSTWNVVITHFGDIIERLTGAKDIEEYLNNARTELWSAG</sequence>
<proteinExistence type="predicted"/>
<gene>
    <name evidence="1" type="ORF">GCM10023346_48180</name>
</gene>
<keyword evidence="2" id="KW-1185">Reference proteome</keyword>
<dbReference type="Proteomes" id="UP001500200">
    <property type="component" value="Unassembled WGS sequence"/>
</dbReference>
<dbReference type="EMBL" id="BAABKK010000038">
    <property type="protein sequence ID" value="GAA5202114.1"/>
    <property type="molecule type" value="Genomic_DNA"/>
</dbReference>
<accession>A0ABP9SVL1</accession>
<name>A0ABP9SVL1_9MICC</name>
<comment type="caution">
    <text evidence="1">The sequence shown here is derived from an EMBL/GenBank/DDBJ whole genome shotgun (WGS) entry which is preliminary data.</text>
</comment>
<evidence type="ECO:0000313" key="2">
    <source>
        <dbReference type="Proteomes" id="UP001500200"/>
    </source>
</evidence>
<reference evidence="2" key="1">
    <citation type="journal article" date="2019" name="Int. J. Syst. Evol. Microbiol.">
        <title>The Global Catalogue of Microorganisms (GCM) 10K type strain sequencing project: providing services to taxonomists for standard genome sequencing and annotation.</title>
        <authorList>
            <consortium name="The Broad Institute Genomics Platform"/>
            <consortium name="The Broad Institute Genome Sequencing Center for Infectious Disease"/>
            <person name="Wu L."/>
            <person name="Ma J."/>
        </authorList>
    </citation>
    <scope>NUCLEOTIDE SEQUENCE [LARGE SCALE GENOMIC DNA]</scope>
    <source>
        <strain evidence="2">JCM 18514</strain>
    </source>
</reference>
<protein>
    <submittedName>
        <fullName evidence="1">Uncharacterized protein</fullName>
    </submittedName>
</protein>
<organism evidence="1 2">
    <name type="scientific">Arthrobacter gyeryongensis</name>
    <dbReference type="NCBI Taxonomy" id="1650592"/>
    <lineage>
        <taxon>Bacteria</taxon>
        <taxon>Bacillati</taxon>
        <taxon>Actinomycetota</taxon>
        <taxon>Actinomycetes</taxon>
        <taxon>Micrococcales</taxon>
        <taxon>Micrococcaceae</taxon>
        <taxon>Arthrobacter</taxon>
    </lineage>
</organism>